<dbReference type="InterPro" id="IPR002885">
    <property type="entry name" value="PPR_rpt"/>
</dbReference>
<dbReference type="FunFam" id="1.25.40.10:FF:000442">
    <property type="entry name" value="Pentatricopeptide repeat-containing protein At3g49710"/>
    <property type="match status" value="1"/>
</dbReference>
<evidence type="ECO:0000256" key="2">
    <source>
        <dbReference type="PROSITE-ProRule" id="PRU00708"/>
    </source>
</evidence>
<feature type="repeat" description="PPR" evidence="2">
    <location>
        <begin position="476"/>
        <end position="510"/>
    </location>
</feature>
<organism evidence="3 4">
    <name type="scientific">Ceratopteris richardii</name>
    <name type="common">Triangle waterfern</name>
    <dbReference type="NCBI Taxonomy" id="49495"/>
    <lineage>
        <taxon>Eukaryota</taxon>
        <taxon>Viridiplantae</taxon>
        <taxon>Streptophyta</taxon>
        <taxon>Embryophyta</taxon>
        <taxon>Tracheophyta</taxon>
        <taxon>Polypodiopsida</taxon>
        <taxon>Polypodiidae</taxon>
        <taxon>Polypodiales</taxon>
        <taxon>Pteridineae</taxon>
        <taxon>Pteridaceae</taxon>
        <taxon>Parkerioideae</taxon>
        <taxon>Ceratopteris</taxon>
    </lineage>
</organism>
<dbReference type="Proteomes" id="UP000825935">
    <property type="component" value="Chromosome 10"/>
</dbReference>
<protein>
    <recommendedName>
        <fullName evidence="5">Chlororespiratory reduction 21</fullName>
    </recommendedName>
</protein>
<dbReference type="FunFam" id="1.25.40.10:FF:000158">
    <property type="entry name" value="pentatricopeptide repeat-containing protein At2g33680"/>
    <property type="match status" value="1"/>
</dbReference>
<dbReference type="OrthoDB" id="185373at2759"/>
<gene>
    <name evidence="3" type="ORF">KP509_10G030000</name>
</gene>
<name>A0A8T2U0F7_CERRI</name>
<dbReference type="PANTHER" id="PTHR47928:SF190">
    <property type="entry name" value="PENTACOTRIPEPTIDE-REPEAT REGION OF PRORP DOMAIN-CONTAINING PROTEIN"/>
    <property type="match status" value="1"/>
</dbReference>
<dbReference type="Gene3D" id="1.25.40.10">
    <property type="entry name" value="Tetratricopeptide repeat domain"/>
    <property type="match status" value="7"/>
</dbReference>
<proteinExistence type="predicted"/>
<dbReference type="PANTHER" id="PTHR47928">
    <property type="entry name" value="REPEAT-CONTAINING PROTEIN, PUTATIVE-RELATED"/>
    <property type="match status" value="1"/>
</dbReference>
<feature type="repeat" description="PPR" evidence="2">
    <location>
        <begin position="678"/>
        <end position="712"/>
    </location>
</feature>
<reference evidence="3" key="1">
    <citation type="submission" date="2021-08" db="EMBL/GenBank/DDBJ databases">
        <title>WGS assembly of Ceratopteris richardii.</title>
        <authorList>
            <person name="Marchant D.B."/>
            <person name="Chen G."/>
            <person name="Jenkins J."/>
            <person name="Shu S."/>
            <person name="Leebens-Mack J."/>
            <person name="Grimwood J."/>
            <person name="Schmutz J."/>
            <person name="Soltis P."/>
            <person name="Soltis D."/>
            <person name="Chen Z.-H."/>
        </authorList>
    </citation>
    <scope>NUCLEOTIDE SEQUENCE</scope>
    <source>
        <strain evidence="3">Whitten #5841</strain>
        <tissue evidence="3">Leaf</tissue>
    </source>
</reference>
<dbReference type="GO" id="GO:0048731">
    <property type="term" value="P:system development"/>
    <property type="evidence" value="ECO:0007669"/>
    <property type="project" value="UniProtKB-ARBA"/>
</dbReference>
<dbReference type="OMA" id="GCDERIS"/>
<evidence type="ECO:0000256" key="1">
    <source>
        <dbReference type="ARBA" id="ARBA00022737"/>
    </source>
</evidence>
<evidence type="ECO:0000313" key="4">
    <source>
        <dbReference type="Proteomes" id="UP000825935"/>
    </source>
</evidence>
<keyword evidence="4" id="KW-1185">Reference proteome</keyword>
<keyword evidence="1" id="KW-0677">Repeat</keyword>
<dbReference type="NCBIfam" id="TIGR00756">
    <property type="entry name" value="PPR"/>
    <property type="match status" value="5"/>
</dbReference>
<dbReference type="Pfam" id="PF13041">
    <property type="entry name" value="PPR_2"/>
    <property type="match status" value="3"/>
</dbReference>
<dbReference type="InterPro" id="IPR050421">
    <property type="entry name" value="PPR"/>
</dbReference>
<accession>A0A8T2U0F7</accession>
<dbReference type="InterPro" id="IPR011990">
    <property type="entry name" value="TPR-like_helical_dom_sf"/>
</dbReference>
<dbReference type="FunFam" id="1.25.40.10:FF:000073">
    <property type="entry name" value="Pentatricopeptide repeat-containing protein chloroplastic"/>
    <property type="match status" value="1"/>
</dbReference>
<evidence type="ECO:0000313" key="3">
    <source>
        <dbReference type="EMBL" id="KAH7427094.1"/>
    </source>
</evidence>
<dbReference type="EMBL" id="CM035415">
    <property type="protein sequence ID" value="KAH7427094.1"/>
    <property type="molecule type" value="Genomic_DNA"/>
</dbReference>
<feature type="repeat" description="PPR" evidence="2">
    <location>
        <begin position="274"/>
        <end position="308"/>
    </location>
</feature>
<feature type="repeat" description="PPR" evidence="2">
    <location>
        <begin position="577"/>
        <end position="611"/>
    </location>
</feature>
<sequence length="838" mass="92869">MTVMKCLASKQHGISPVARKLKEQVIVHCTSIAGTSKGDCSSQLDLSSCKMTVRTCTFMCNVDIENACVKEQQAIISAEFLSLLRQHGKAKDLSQGHQVHAQVIMFGCDERISLSNSVIEMYGNCGQIEDLKSLYENMAHPNIFTFNIVLKAYTRNGMLDFARETFKKMPIHDVVSWSTMIGGLSQWGHYQEALDLFCQMQFGSVKPDNITYVCVLNACSNLLLVEKGIEIHASIVSERFESDVVIGTALINMYGKCRRLLHAVNVFNHMPNHDIICWNAMMTAFSHNNEGQSTLCFSRRMMNEGILPSNVSFLSVLDACADLCLAKEGQRIHVIINNYGFWQDLTLGNALLNMYGKCGIPSLAWLVFERMSLRDVISWNSMIASLAQNGKNNEALHVYHSMQISGIRPNDVTFVSILNACASLEALEEGQIIHTTIVIDNGSNDDNVDIALVNMYGKCRCLCNAKRVFSGMISQNVVAWNVMIASLVLNNQGEDALESFDAMLSKGLCPDNITYASAIDACICVNDLLSGQNIHAIIAHLGIQDDSFIQTSLISMYGKGGDLCKAKNALIDFPSQSLASMNAYLSVMKENGHEMEALNFFHSMLAKGIRPDNISFVHVFDLCAALAVFDDGEKIHNIAIDLKCEQDLIMNTALINMYGKCGSMLYARRVFERIQQSDAVLCNAMISVYAQGGHILGCLCILLQMVNKGIKLNQVTFISMLMGCSHAGEVELGRHLFVSMNIEHGMKYLEDHYVCMIDILGRAGILDEAEQLITSMYMDASAQLWLTLLAACQIHNDMERAWLLLRACCDLKNAAFYVLMSNLSVRGTHNQGYASFLA</sequence>
<dbReference type="Pfam" id="PF01535">
    <property type="entry name" value="PPR"/>
    <property type="match status" value="7"/>
</dbReference>
<feature type="repeat" description="PPR" evidence="2">
    <location>
        <begin position="142"/>
        <end position="172"/>
    </location>
</feature>
<dbReference type="PROSITE" id="PS51375">
    <property type="entry name" value="PPR"/>
    <property type="match status" value="7"/>
</dbReference>
<dbReference type="AlphaFoldDB" id="A0A8T2U0F7"/>
<evidence type="ECO:0008006" key="5">
    <source>
        <dbReference type="Google" id="ProtNLM"/>
    </source>
</evidence>
<comment type="caution">
    <text evidence="3">The sequence shown here is derived from an EMBL/GenBank/DDBJ whole genome shotgun (WGS) entry which is preliminary data.</text>
</comment>
<feature type="repeat" description="PPR" evidence="2">
    <location>
        <begin position="375"/>
        <end position="409"/>
    </location>
</feature>
<feature type="repeat" description="PPR" evidence="2">
    <location>
        <begin position="173"/>
        <end position="207"/>
    </location>
</feature>
<dbReference type="FunFam" id="1.25.40.10:FF:000196">
    <property type="entry name" value="Pentatricopeptide repeat-containing protein At4g14850"/>
    <property type="match status" value="1"/>
</dbReference>